<dbReference type="InterPro" id="IPR050415">
    <property type="entry name" value="MRET"/>
</dbReference>
<keyword evidence="11" id="KW-0411">Iron-sulfur</keyword>
<comment type="subcellular location">
    <subcellularLocation>
        <location evidence="2">Membrane</location>
        <topology evidence="2">Multi-pass membrane protein</topology>
    </subcellularLocation>
</comment>
<feature type="domain" description="FAD-binding FR-type" evidence="14">
    <location>
        <begin position="198"/>
        <end position="296"/>
    </location>
</feature>
<keyword evidence="9" id="KW-0560">Oxidoreductase</keyword>
<keyword evidence="6" id="KW-0479">Metal-binding</keyword>
<evidence type="ECO:0000256" key="6">
    <source>
        <dbReference type="ARBA" id="ARBA00022723"/>
    </source>
</evidence>
<dbReference type="GO" id="GO:0016491">
    <property type="term" value="F:oxidoreductase activity"/>
    <property type="evidence" value="ECO:0007669"/>
    <property type="project" value="UniProtKB-KW"/>
</dbReference>
<evidence type="ECO:0000256" key="12">
    <source>
        <dbReference type="ARBA" id="ARBA00023136"/>
    </source>
</evidence>
<evidence type="ECO:0000313" key="17">
    <source>
        <dbReference type="Proteomes" id="UP000238825"/>
    </source>
</evidence>
<evidence type="ECO:0000256" key="8">
    <source>
        <dbReference type="ARBA" id="ARBA00022989"/>
    </source>
</evidence>
<dbReference type="EMBL" id="UFSZ01000001">
    <property type="protein sequence ID" value="SUV16695.1"/>
    <property type="molecule type" value="Genomic_DNA"/>
</dbReference>
<feature type="transmembrane region" description="Helical" evidence="13">
    <location>
        <begin position="172"/>
        <end position="191"/>
    </location>
</feature>
<evidence type="ECO:0000256" key="2">
    <source>
        <dbReference type="ARBA" id="ARBA00004141"/>
    </source>
</evidence>
<reference evidence="15 17" key="1">
    <citation type="submission" date="2017-03" db="EMBL/GenBank/DDBJ databases">
        <title>The whole genome sequencing and assembly of Lysinibacillus sphaericus DSM 28T strain.</title>
        <authorList>
            <person name="Lee Y.-J."/>
            <person name="Yi H."/>
            <person name="Bahn Y.-S."/>
            <person name="Kim J.F."/>
            <person name="Lee D.-W."/>
        </authorList>
    </citation>
    <scope>NUCLEOTIDE SEQUENCE [LARGE SCALE GENOMIC DNA]</scope>
    <source>
        <strain evidence="15 17">DSM 28</strain>
    </source>
</reference>
<accession>A0A2S0K238</accession>
<evidence type="ECO:0000256" key="13">
    <source>
        <dbReference type="SAM" id="Phobius"/>
    </source>
</evidence>
<dbReference type="InterPro" id="IPR013112">
    <property type="entry name" value="FAD-bd_8"/>
</dbReference>
<proteinExistence type="predicted"/>
<dbReference type="GeneID" id="48277426"/>
<evidence type="ECO:0000256" key="7">
    <source>
        <dbReference type="ARBA" id="ARBA00022827"/>
    </source>
</evidence>
<feature type="transmembrane region" description="Helical" evidence="13">
    <location>
        <begin position="77"/>
        <end position="97"/>
    </location>
</feature>
<dbReference type="Pfam" id="PF00175">
    <property type="entry name" value="NAD_binding_1"/>
    <property type="match status" value="1"/>
</dbReference>
<reference evidence="16 18" key="2">
    <citation type="submission" date="2018-06" db="EMBL/GenBank/DDBJ databases">
        <authorList>
            <consortium name="Pathogen Informatics"/>
            <person name="Doyle S."/>
        </authorList>
    </citation>
    <scope>NUCLEOTIDE SEQUENCE [LARGE SCALE GENOMIC DNA]</scope>
    <source>
        <strain evidence="16 18">NCTC10338</strain>
    </source>
</reference>
<dbReference type="PROSITE" id="PS51384">
    <property type="entry name" value="FAD_FR"/>
    <property type="match status" value="1"/>
</dbReference>
<dbReference type="SUPFAM" id="SSF63380">
    <property type="entry name" value="Riboflavin synthase domain-like"/>
    <property type="match status" value="1"/>
</dbReference>
<keyword evidence="3" id="KW-0285">Flavoprotein</keyword>
<dbReference type="InterPro" id="IPR013130">
    <property type="entry name" value="Fe3_Rdtase_TM_dom"/>
</dbReference>
<dbReference type="Gene3D" id="3.40.50.80">
    <property type="entry name" value="Nucleotide-binding domain of ferredoxin-NADP reductase (FNR) module"/>
    <property type="match status" value="1"/>
</dbReference>
<sequence length="415" mass="47363">MKSYKGMLFILITMCGSGLLWYFATPIETIHVLNKLSHIVGGLAITGFFLVFLLATRVKILEKWFHGLEYVYMYHKYLAILSLGLVILHSQLQDLVPHGDQAIETPLSEFAKELGELAQNGFIGLIVIALFAKFLKYEHWRYIHRLLLIPYALGLYHAYFSSRYDLFQPTPLGIFTAITAIVGTMSALYMLTMYQDMRFKHTGKVSGIRKLGDSAVELELTLDRKLSYQNGQYIFLKIFQTGLEKAPHPFSISGGDGQKIYVTIKALGDFTKKVNALIQLDSKVAVEGPYGHLDFDKGYQQQIWIAGGVGITPFLSYLQSNPTDRDIELFYTYRGHNDAIHKDLLQKYAENNKHFKVNFIDTTTMDRLTFDDVSVPAHTSIFMCGPEKMVKRFTKQFKQSSTNDIDINFEAFKFK</sequence>
<dbReference type="InterPro" id="IPR017938">
    <property type="entry name" value="Riboflavin_synthase-like_b-brl"/>
</dbReference>
<dbReference type="InterPro" id="IPR039261">
    <property type="entry name" value="FNR_nucleotide-bd"/>
</dbReference>
<evidence type="ECO:0000259" key="14">
    <source>
        <dbReference type="PROSITE" id="PS51384"/>
    </source>
</evidence>
<dbReference type="SUPFAM" id="SSF52343">
    <property type="entry name" value="Ferredoxin reductase-like, C-terminal NADP-linked domain"/>
    <property type="match status" value="1"/>
</dbReference>
<dbReference type="Proteomes" id="UP000238825">
    <property type="component" value="Chromosome"/>
</dbReference>
<keyword evidence="12 13" id="KW-0472">Membrane</keyword>
<dbReference type="GO" id="GO:0051537">
    <property type="term" value="F:2 iron, 2 sulfur cluster binding"/>
    <property type="evidence" value="ECO:0007669"/>
    <property type="project" value="UniProtKB-KW"/>
</dbReference>
<evidence type="ECO:0000256" key="1">
    <source>
        <dbReference type="ARBA" id="ARBA00001974"/>
    </source>
</evidence>
<keyword evidence="7" id="KW-0274">FAD</keyword>
<dbReference type="Pfam" id="PF08022">
    <property type="entry name" value="FAD_binding_8"/>
    <property type="match status" value="1"/>
</dbReference>
<dbReference type="InterPro" id="IPR017927">
    <property type="entry name" value="FAD-bd_FR_type"/>
</dbReference>
<evidence type="ECO:0000313" key="18">
    <source>
        <dbReference type="Proteomes" id="UP000255295"/>
    </source>
</evidence>
<evidence type="ECO:0000313" key="15">
    <source>
        <dbReference type="EMBL" id="AVK97406.1"/>
    </source>
</evidence>
<dbReference type="GO" id="GO:0016020">
    <property type="term" value="C:membrane"/>
    <property type="evidence" value="ECO:0007669"/>
    <property type="project" value="UniProtKB-SubCell"/>
</dbReference>
<feature type="transmembrane region" description="Helical" evidence="13">
    <location>
        <begin position="117"/>
        <end position="135"/>
    </location>
</feature>
<keyword evidence="4 13" id="KW-0812">Transmembrane</keyword>
<protein>
    <submittedName>
        <fullName evidence="16">Oxidoreductase FAD-binding domain-containing protein</fullName>
    </submittedName>
</protein>
<dbReference type="PRINTS" id="PR00406">
    <property type="entry name" value="CYTB5RDTASE"/>
</dbReference>
<dbReference type="GO" id="GO:0050660">
    <property type="term" value="F:flavin adenine dinucleotide binding"/>
    <property type="evidence" value="ECO:0007669"/>
    <property type="project" value="TreeGrafter"/>
</dbReference>
<keyword evidence="8 13" id="KW-1133">Transmembrane helix</keyword>
<dbReference type="InterPro" id="IPR001433">
    <property type="entry name" value="OxRdtase_FAD/NAD-bd"/>
</dbReference>
<dbReference type="CDD" id="cd06198">
    <property type="entry name" value="FNR_like_3"/>
    <property type="match status" value="1"/>
</dbReference>
<dbReference type="PANTHER" id="PTHR47354:SF8">
    <property type="entry name" value="1,2-PHENYLACETYL-COA EPOXIDASE, SUBUNIT E"/>
    <property type="match status" value="1"/>
</dbReference>
<dbReference type="RefSeq" id="WP_024363417.1">
    <property type="nucleotide sequence ID" value="NZ_BJNS01000020.1"/>
</dbReference>
<keyword evidence="10" id="KW-0408">Iron</keyword>
<evidence type="ECO:0000313" key="16">
    <source>
        <dbReference type="EMBL" id="SUV16695.1"/>
    </source>
</evidence>
<feature type="transmembrane region" description="Helical" evidence="13">
    <location>
        <begin position="36"/>
        <end position="56"/>
    </location>
</feature>
<name>A0A2S0K238_LYSSH</name>
<keyword evidence="5" id="KW-0001">2Fe-2S</keyword>
<evidence type="ECO:0000256" key="5">
    <source>
        <dbReference type="ARBA" id="ARBA00022714"/>
    </source>
</evidence>
<gene>
    <name evidence="16" type="primary">cbdC</name>
    <name evidence="15" type="ORF">LS41612_14585</name>
    <name evidence="16" type="ORF">NCTC10338_01779</name>
</gene>
<evidence type="ECO:0000256" key="9">
    <source>
        <dbReference type="ARBA" id="ARBA00023002"/>
    </source>
</evidence>
<dbReference type="PANTHER" id="PTHR47354">
    <property type="entry name" value="NADH OXIDOREDUCTASE HCR"/>
    <property type="match status" value="1"/>
</dbReference>
<evidence type="ECO:0000256" key="10">
    <source>
        <dbReference type="ARBA" id="ARBA00023004"/>
    </source>
</evidence>
<evidence type="ECO:0000256" key="4">
    <source>
        <dbReference type="ARBA" id="ARBA00022692"/>
    </source>
</evidence>
<evidence type="ECO:0000256" key="3">
    <source>
        <dbReference type="ARBA" id="ARBA00022630"/>
    </source>
</evidence>
<organism evidence="15 17">
    <name type="scientific">Lysinibacillus sphaericus</name>
    <name type="common">Bacillus sphaericus</name>
    <dbReference type="NCBI Taxonomy" id="1421"/>
    <lineage>
        <taxon>Bacteria</taxon>
        <taxon>Bacillati</taxon>
        <taxon>Bacillota</taxon>
        <taxon>Bacilli</taxon>
        <taxon>Bacillales</taxon>
        <taxon>Bacillaceae</taxon>
        <taxon>Lysinibacillus</taxon>
    </lineage>
</organism>
<evidence type="ECO:0000256" key="11">
    <source>
        <dbReference type="ARBA" id="ARBA00023014"/>
    </source>
</evidence>
<feature type="transmembrane region" description="Helical" evidence="13">
    <location>
        <begin position="7"/>
        <end position="24"/>
    </location>
</feature>
<dbReference type="GO" id="GO:0046872">
    <property type="term" value="F:metal ion binding"/>
    <property type="evidence" value="ECO:0007669"/>
    <property type="project" value="UniProtKB-KW"/>
</dbReference>
<comment type="cofactor">
    <cofactor evidence="1">
        <name>FAD</name>
        <dbReference type="ChEBI" id="CHEBI:57692"/>
    </cofactor>
</comment>
<feature type="transmembrane region" description="Helical" evidence="13">
    <location>
        <begin position="142"/>
        <end position="160"/>
    </location>
</feature>
<dbReference type="AlphaFoldDB" id="A0A2S0K238"/>
<dbReference type="Gene3D" id="2.40.30.10">
    <property type="entry name" value="Translation factors"/>
    <property type="match status" value="1"/>
</dbReference>
<dbReference type="EMBL" id="CP019980">
    <property type="protein sequence ID" value="AVK97406.1"/>
    <property type="molecule type" value="Genomic_DNA"/>
</dbReference>
<dbReference type="Proteomes" id="UP000255295">
    <property type="component" value="Unassembled WGS sequence"/>
</dbReference>
<dbReference type="Pfam" id="PF01794">
    <property type="entry name" value="Ferric_reduct"/>
    <property type="match status" value="1"/>
</dbReference>